<organism evidence="1">
    <name type="scientific">marine metagenome</name>
    <dbReference type="NCBI Taxonomy" id="408172"/>
    <lineage>
        <taxon>unclassified sequences</taxon>
        <taxon>metagenomes</taxon>
        <taxon>ecological metagenomes</taxon>
    </lineage>
</organism>
<feature type="non-terminal residue" evidence="1">
    <location>
        <position position="38"/>
    </location>
</feature>
<protein>
    <submittedName>
        <fullName evidence="1">Uncharacterized protein</fullName>
    </submittedName>
</protein>
<evidence type="ECO:0000313" key="1">
    <source>
        <dbReference type="EMBL" id="SVE26097.1"/>
    </source>
</evidence>
<gene>
    <name evidence="1" type="ORF">METZ01_LOCUS478951</name>
</gene>
<name>A0A383C100_9ZZZZ</name>
<dbReference type="EMBL" id="UINC01205082">
    <property type="protein sequence ID" value="SVE26097.1"/>
    <property type="molecule type" value="Genomic_DNA"/>
</dbReference>
<reference evidence="1" key="1">
    <citation type="submission" date="2018-05" db="EMBL/GenBank/DDBJ databases">
        <authorList>
            <person name="Lanie J.A."/>
            <person name="Ng W.-L."/>
            <person name="Kazmierczak K.M."/>
            <person name="Andrzejewski T.M."/>
            <person name="Davidsen T.M."/>
            <person name="Wayne K.J."/>
            <person name="Tettelin H."/>
            <person name="Glass J.I."/>
            <person name="Rusch D."/>
            <person name="Podicherti R."/>
            <person name="Tsui H.-C.T."/>
            <person name="Winkler M.E."/>
        </authorList>
    </citation>
    <scope>NUCLEOTIDE SEQUENCE</scope>
</reference>
<accession>A0A383C100</accession>
<proteinExistence type="predicted"/>
<dbReference type="AlphaFoldDB" id="A0A383C100"/>
<sequence length="38" mass="4046">MTGEQPAKNSSLSSVCWCLNTLATERILSMTVTNSGTL</sequence>